<dbReference type="Gene3D" id="3.30.559.10">
    <property type="entry name" value="Chloramphenicol acetyltransferase-like domain"/>
    <property type="match status" value="1"/>
</dbReference>
<dbReference type="InterPro" id="IPR001078">
    <property type="entry name" value="2-oxoacid_DH_actylTfrase"/>
</dbReference>
<evidence type="ECO:0000256" key="10">
    <source>
        <dbReference type="SAM" id="MobiDB-lite"/>
    </source>
</evidence>
<comment type="caution">
    <text evidence="13">The sequence shown here is derived from an EMBL/GenBank/DDBJ whole genome shotgun (WGS) entry which is preliminary data.</text>
</comment>
<feature type="region of interest" description="Disordered" evidence="10">
    <location>
        <begin position="160"/>
        <end position="219"/>
    </location>
</feature>
<dbReference type="EMBL" id="JAIZAY010000022">
    <property type="protein sequence ID" value="KAJ8020354.1"/>
    <property type="molecule type" value="Genomic_DNA"/>
</dbReference>
<dbReference type="InterPro" id="IPR011053">
    <property type="entry name" value="Single_hybrid_motif"/>
</dbReference>
<dbReference type="InterPro" id="IPR036625">
    <property type="entry name" value="E3-bd_dom_sf"/>
</dbReference>
<keyword evidence="2 9" id="KW-0808">Transferase</keyword>
<dbReference type="SUPFAM" id="SSF52777">
    <property type="entry name" value="CoA-dependent acyltransferases"/>
    <property type="match status" value="1"/>
</dbReference>
<evidence type="ECO:0000259" key="11">
    <source>
        <dbReference type="PROSITE" id="PS50968"/>
    </source>
</evidence>
<feature type="domain" description="Lipoyl-binding" evidence="11">
    <location>
        <begin position="73"/>
        <end position="149"/>
    </location>
</feature>
<dbReference type="SUPFAM" id="SSF51230">
    <property type="entry name" value="Single hybrid motif"/>
    <property type="match status" value="1"/>
</dbReference>
<dbReference type="InterPro" id="IPR023213">
    <property type="entry name" value="CAT-like_dom_sf"/>
</dbReference>
<evidence type="ECO:0000256" key="3">
    <source>
        <dbReference type="ARBA" id="ARBA00022823"/>
    </source>
</evidence>
<dbReference type="InterPro" id="IPR006257">
    <property type="entry name" value="LAT1"/>
</dbReference>
<organism evidence="13 14">
    <name type="scientific">Holothuria leucospilota</name>
    <name type="common">Black long sea cucumber</name>
    <name type="synonym">Mertensiothuria leucospilota</name>
    <dbReference type="NCBI Taxonomy" id="206669"/>
    <lineage>
        <taxon>Eukaryota</taxon>
        <taxon>Metazoa</taxon>
        <taxon>Echinodermata</taxon>
        <taxon>Eleutherozoa</taxon>
        <taxon>Echinozoa</taxon>
        <taxon>Holothuroidea</taxon>
        <taxon>Aspidochirotacea</taxon>
        <taxon>Aspidochirotida</taxon>
        <taxon>Holothuriidae</taxon>
        <taxon>Holothuria</taxon>
    </lineage>
</organism>
<dbReference type="InterPro" id="IPR000089">
    <property type="entry name" value="Biotin_lipoyl"/>
</dbReference>
<dbReference type="GO" id="GO:0004742">
    <property type="term" value="F:dihydrolipoyllysine-residue acetyltransferase activity"/>
    <property type="evidence" value="ECO:0007669"/>
    <property type="project" value="UniProtKB-UniRule"/>
</dbReference>
<evidence type="ECO:0000256" key="4">
    <source>
        <dbReference type="ARBA" id="ARBA00022946"/>
    </source>
</evidence>
<dbReference type="FunFam" id="2.40.50.100:FF:000010">
    <property type="entry name" value="Acetyltransferase component of pyruvate dehydrogenase complex"/>
    <property type="match status" value="1"/>
</dbReference>
<evidence type="ECO:0000256" key="7">
    <source>
        <dbReference type="ARBA" id="ARBA00046790"/>
    </source>
</evidence>
<dbReference type="GO" id="GO:0006086">
    <property type="term" value="P:pyruvate decarboxylation to acetyl-CoA"/>
    <property type="evidence" value="ECO:0007669"/>
    <property type="project" value="InterPro"/>
</dbReference>
<gene>
    <name evidence="13" type="ORF">HOLleu_39925</name>
</gene>
<keyword evidence="5 9" id="KW-0012">Acyltransferase</keyword>
<comment type="similarity">
    <text evidence="1 9">Belongs to the 2-oxoacid dehydrogenase family.</text>
</comment>
<protein>
    <recommendedName>
        <fullName evidence="9">Acetyltransferase component of pyruvate dehydrogenase complex</fullName>
        <ecNumber evidence="9">2.3.1.12</ecNumber>
    </recommendedName>
</protein>
<comment type="subcellular location">
    <subcellularLocation>
        <location evidence="9">Mitochondrion</location>
    </subcellularLocation>
</comment>
<dbReference type="Gene3D" id="2.40.50.100">
    <property type="match status" value="1"/>
</dbReference>
<dbReference type="SUPFAM" id="SSF47005">
    <property type="entry name" value="Peripheral subunit-binding domain of 2-oxo acid dehydrogenase complex"/>
    <property type="match status" value="1"/>
</dbReference>
<proteinExistence type="inferred from homology"/>
<dbReference type="InterPro" id="IPR004167">
    <property type="entry name" value="PSBD"/>
</dbReference>
<dbReference type="Gene3D" id="4.10.320.10">
    <property type="entry name" value="E3-binding domain"/>
    <property type="match status" value="1"/>
</dbReference>
<evidence type="ECO:0000313" key="13">
    <source>
        <dbReference type="EMBL" id="KAJ8020354.1"/>
    </source>
</evidence>
<feature type="compositionally biased region" description="Pro residues" evidence="10">
    <location>
        <begin position="187"/>
        <end position="201"/>
    </location>
</feature>
<feature type="domain" description="Peripheral subunit-binding (PSBD)" evidence="12">
    <location>
        <begin position="224"/>
        <end position="261"/>
    </location>
</feature>
<comment type="function">
    <text evidence="9">The pyruvate dehydrogenase complex catalyzes the overall conversion of pyruvate to acetyl-CoA and CO(2).</text>
</comment>
<dbReference type="GO" id="GO:0005739">
    <property type="term" value="C:mitochondrion"/>
    <property type="evidence" value="ECO:0007669"/>
    <property type="project" value="UniProtKB-SubCell"/>
</dbReference>
<name>A0A9Q0YH25_HOLLE</name>
<keyword evidence="4" id="KW-0809">Transit peptide</keyword>
<evidence type="ECO:0000256" key="5">
    <source>
        <dbReference type="ARBA" id="ARBA00023315"/>
    </source>
</evidence>
<sequence length="510" mass="54632">MQRSGNLVRALVRARGSRIPSVLQNGRRVTSRAFHLCKFSERNGQSFQQPVARIFIQQLGPFRPFSSGEFPEHFKVSLPALSPTMDAGTIVRWEKQVGDQLGEGDLLCEIETDKATMGFETPEEGYLAKIFVAEGTKDIPVGRALCIITEKEEDIAAFKDYPDPGMETEDSPPAAAAESPAPAVETAPPPPPPPPKPPAAAPAPATAASAPPPPVTAAKGDRVFASPLARKLAAEKGIDLQAVTGTGPRGRIRKQDIDSFVPSAAVPAMQAGGAPVAVTGPYIDLPVDQYRQELAQRAMYSKQTVPHYFLTVDIEADKLLELADVLNEEVGEDAALDLHHFVVKAAALACHKVPAANSSWMGDKIRQFVHVDVNFIMQSEKGQVGPVIFGADTKGLATISQELSSLSAKLSAGELQPQDYQGGTFTVTDLSSYGVKNCGTIITPPQACSLAMGALRETFVPDEDSDEGYRAANVFSATLTCDHRVVDGAVGAQWLQHFKGYLQKPHTMLL</sequence>
<accession>A0A9Q0YH25</accession>
<keyword evidence="14" id="KW-1185">Reference proteome</keyword>
<evidence type="ECO:0000256" key="9">
    <source>
        <dbReference type="RuleBase" id="RU361137"/>
    </source>
</evidence>
<dbReference type="CDD" id="cd06849">
    <property type="entry name" value="lipoyl_domain"/>
    <property type="match status" value="1"/>
</dbReference>
<dbReference type="NCBIfam" id="TIGR01349">
    <property type="entry name" value="PDHac_trf_mito"/>
    <property type="match status" value="1"/>
</dbReference>
<comment type="catalytic activity">
    <reaction evidence="8">
        <text>N(6)-[(R)-dihydrolipoyl]-L-lysyl-[protein] + acetyl-CoA = N(6)-[(R)-S(8)-acetyldihydrolipoyl]-L-lysyl-[protein] + CoA</text>
        <dbReference type="Rhea" id="RHEA:17017"/>
        <dbReference type="Rhea" id="RHEA-COMP:10475"/>
        <dbReference type="Rhea" id="RHEA-COMP:10478"/>
        <dbReference type="ChEBI" id="CHEBI:57287"/>
        <dbReference type="ChEBI" id="CHEBI:57288"/>
        <dbReference type="ChEBI" id="CHEBI:83100"/>
        <dbReference type="ChEBI" id="CHEBI:83111"/>
        <dbReference type="EC" id="2.3.1.12"/>
    </reaction>
    <physiologicalReaction direction="left-to-right" evidence="8">
        <dbReference type="Rhea" id="RHEA:17018"/>
    </physiologicalReaction>
</comment>
<evidence type="ECO:0000259" key="12">
    <source>
        <dbReference type="PROSITE" id="PS51826"/>
    </source>
</evidence>
<comment type="function">
    <text evidence="6">As part of the pyruvate dehydrogenase complex, catalyzes the transfers of an acetyl group to a lipoic acid moiety. The pyruvate dehydrogenase complex, catalyzes the overall conversion of pyruvate to acetyl-CoA and CO(2), and thereby links cytoplasmic glycolysis and the mitochondrial tricarboxylic acid (TCA) cycle.</text>
</comment>
<dbReference type="Pfam" id="PF00198">
    <property type="entry name" value="2-oxoacid_dh"/>
    <property type="match status" value="1"/>
</dbReference>
<dbReference type="InterPro" id="IPR045257">
    <property type="entry name" value="E2/Pdx1"/>
</dbReference>
<dbReference type="PROSITE" id="PS51826">
    <property type="entry name" value="PSBD"/>
    <property type="match status" value="1"/>
</dbReference>
<feature type="compositionally biased region" description="Low complexity" evidence="10">
    <location>
        <begin position="172"/>
        <end position="186"/>
    </location>
</feature>
<dbReference type="Pfam" id="PF02817">
    <property type="entry name" value="E3_binding"/>
    <property type="match status" value="1"/>
</dbReference>
<dbReference type="AlphaFoldDB" id="A0A9Q0YH25"/>
<reference evidence="13" key="1">
    <citation type="submission" date="2021-10" db="EMBL/GenBank/DDBJ databases">
        <title>Tropical sea cucumber genome reveals ecological adaptation and Cuvierian tubules defense mechanism.</title>
        <authorList>
            <person name="Chen T."/>
        </authorList>
    </citation>
    <scope>NUCLEOTIDE SEQUENCE</scope>
    <source>
        <strain evidence="13">Nanhai2018</strain>
        <tissue evidence="13">Muscle</tissue>
    </source>
</reference>
<comment type="subunit">
    <text evidence="7">Part of the pyruvate dehydrogenase complex (PDHc) that is a multi-enzyme complex composed of multiple copies of three enzymes, pyruvate dehydrogenase (subunits PDH1A and PDHB, E1 component), dihydrolipoamide acetyltransferase (DLAT, E2 component), and dihydrolipoamide dehydrogenase (DLD, E3 component) to which is added an additional protein the E3-binding protein (PDHX, E3BP). In terms of structural architecture, the E2 and E3BP components assemble into a 60meric central core with icosahedral symmetry. The central core is decorated with E1 and E3 proteins. Currently, two alternative models for the E2:E3BP stoichiometry are considered as being either 48:12 (E2(48)-E3BP(12)) or 40:20 (E2(40)-E3BP(20)). Interacts with PDK2 and PDK3. Interacts with SIRT4. Interacts with PDHB.</text>
</comment>
<dbReference type="PROSITE" id="PS00189">
    <property type="entry name" value="LIPOYL"/>
    <property type="match status" value="1"/>
</dbReference>
<dbReference type="FunFam" id="4.10.320.10:FF:000005">
    <property type="entry name" value="Acetyltransferase component of pyruvate dehydrogenase complex"/>
    <property type="match status" value="1"/>
</dbReference>
<dbReference type="PANTHER" id="PTHR23151">
    <property type="entry name" value="DIHYDROLIPOAMIDE ACETYL/SUCCINYL-TRANSFERASE-RELATED"/>
    <property type="match status" value="1"/>
</dbReference>
<evidence type="ECO:0000256" key="1">
    <source>
        <dbReference type="ARBA" id="ARBA00007317"/>
    </source>
</evidence>
<comment type="cofactor">
    <cofactor evidence="9">
        <name>(R)-lipoate</name>
        <dbReference type="ChEBI" id="CHEBI:83088"/>
    </cofactor>
    <text evidence="9">Binds 1 lipoyl cofactor covalently.</text>
</comment>
<dbReference type="EC" id="2.3.1.12" evidence="9"/>
<dbReference type="OrthoDB" id="537444at2759"/>
<evidence type="ECO:0000256" key="6">
    <source>
        <dbReference type="ARBA" id="ARBA00045906"/>
    </source>
</evidence>
<dbReference type="PANTHER" id="PTHR23151:SF90">
    <property type="entry name" value="DIHYDROLIPOYLLYSINE-RESIDUE ACETYLTRANSFERASE COMPONENT OF PYRUVATE DEHYDROGENASE COMPLEX, MITOCHONDRIAL-RELATED"/>
    <property type="match status" value="1"/>
</dbReference>
<evidence type="ECO:0000256" key="2">
    <source>
        <dbReference type="ARBA" id="ARBA00022679"/>
    </source>
</evidence>
<dbReference type="GO" id="GO:0045254">
    <property type="term" value="C:pyruvate dehydrogenase complex"/>
    <property type="evidence" value="ECO:0007669"/>
    <property type="project" value="UniProtKB-UniRule"/>
</dbReference>
<keyword evidence="3 9" id="KW-0450">Lipoyl</keyword>
<evidence type="ECO:0000256" key="8">
    <source>
        <dbReference type="ARBA" id="ARBA00047887"/>
    </source>
</evidence>
<dbReference type="Pfam" id="PF00364">
    <property type="entry name" value="Biotin_lipoyl"/>
    <property type="match status" value="1"/>
</dbReference>
<dbReference type="Proteomes" id="UP001152320">
    <property type="component" value="Chromosome 22"/>
</dbReference>
<dbReference type="InterPro" id="IPR003016">
    <property type="entry name" value="2-oxoA_DH_lipoyl-BS"/>
</dbReference>
<evidence type="ECO:0000313" key="14">
    <source>
        <dbReference type="Proteomes" id="UP001152320"/>
    </source>
</evidence>
<dbReference type="PROSITE" id="PS50968">
    <property type="entry name" value="BIOTINYL_LIPOYL"/>
    <property type="match status" value="1"/>
</dbReference>